<protein>
    <submittedName>
        <fullName evidence="6">Gfa-like protein</fullName>
    </submittedName>
</protein>
<dbReference type="EMBL" id="LFTY01000002">
    <property type="protein sequence ID" value="KMW58112.1"/>
    <property type="molecule type" value="Genomic_DNA"/>
</dbReference>
<dbReference type="GO" id="GO:0016846">
    <property type="term" value="F:carbon-sulfur lyase activity"/>
    <property type="evidence" value="ECO:0007669"/>
    <property type="project" value="InterPro"/>
</dbReference>
<evidence type="ECO:0000256" key="2">
    <source>
        <dbReference type="ARBA" id="ARBA00022723"/>
    </source>
</evidence>
<feature type="domain" description="CENP-V/GFA" evidence="5">
    <location>
        <begin position="2"/>
        <end position="116"/>
    </location>
</feature>
<comment type="caution">
    <text evidence="6">The sequence shown here is derived from an EMBL/GenBank/DDBJ whole genome shotgun (WGS) entry which is preliminary data.</text>
</comment>
<reference evidence="6 7" key="1">
    <citation type="submission" date="2015-06" db="EMBL/GenBank/DDBJ databases">
        <title>Draft genome sequence of an Alphaproteobacteria species associated to the Mediterranean sponge Oscarella lobularis.</title>
        <authorList>
            <person name="Jourda C."/>
            <person name="Santini S."/>
            <person name="Claverie J.-M."/>
        </authorList>
    </citation>
    <scope>NUCLEOTIDE SEQUENCE [LARGE SCALE GENOMIC DNA]</scope>
    <source>
        <strain evidence="6">IGS</strain>
    </source>
</reference>
<keyword evidence="2" id="KW-0479">Metal-binding</keyword>
<evidence type="ECO:0000259" key="5">
    <source>
        <dbReference type="PROSITE" id="PS51891"/>
    </source>
</evidence>
<dbReference type="SUPFAM" id="SSF51316">
    <property type="entry name" value="Mss4-like"/>
    <property type="match status" value="1"/>
</dbReference>
<dbReference type="GO" id="GO:0046872">
    <property type="term" value="F:metal ion binding"/>
    <property type="evidence" value="ECO:0007669"/>
    <property type="project" value="UniProtKB-KW"/>
</dbReference>
<keyword evidence="7" id="KW-1185">Reference proteome</keyword>
<dbReference type="RefSeq" id="WP_049643754.1">
    <property type="nucleotide sequence ID" value="NZ_LFTY01000002.1"/>
</dbReference>
<keyword evidence="3" id="KW-0862">Zinc</keyword>
<evidence type="ECO:0000256" key="3">
    <source>
        <dbReference type="ARBA" id="ARBA00022833"/>
    </source>
</evidence>
<dbReference type="PROSITE" id="PS51891">
    <property type="entry name" value="CENP_V_GFA"/>
    <property type="match status" value="1"/>
</dbReference>
<dbReference type="PATRIC" id="fig|1675527.3.peg.3224"/>
<sequence length="128" mass="13839">MIKGRCECGGVAFEVARLRETVTNCHCGQCRKMSGHYLALTRAQAADITFTSDATLTWYRSSPDARRGFCGTCGSSLFFHPTGAPHYGIAAGCLEGPTGMATTKHIFVADKGDYYEIDDGLPQLEGYT</sequence>
<dbReference type="STRING" id="1675527.AIOL_003083"/>
<keyword evidence="4" id="KW-0456">Lyase</keyword>
<evidence type="ECO:0000256" key="4">
    <source>
        <dbReference type="ARBA" id="ARBA00023239"/>
    </source>
</evidence>
<dbReference type="Pfam" id="PF04828">
    <property type="entry name" value="GFA"/>
    <property type="match status" value="1"/>
</dbReference>
<dbReference type="OrthoDB" id="9807246at2"/>
<dbReference type="AlphaFoldDB" id="A0A0J9E5X1"/>
<name>A0A0J9E5X1_9RHOB</name>
<dbReference type="InterPro" id="IPR006913">
    <property type="entry name" value="CENP-V/GFA"/>
</dbReference>
<evidence type="ECO:0000313" key="7">
    <source>
        <dbReference type="Proteomes" id="UP000037178"/>
    </source>
</evidence>
<dbReference type="InterPro" id="IPR011057">
    <property type="entry name" value="Mss4-like_sf"/>
</dbReference>
<evidence type="ECO:0000256" key="1">
    <source>
        <dbReference type="ARBA" id="ARBA00005495"/>
    </source>
</evidence>
<dbReference type="Gene3D" id="3.90.1590.10">
    <property type="entry name" value="glutathione-dependent formaldehyde- activating enzyme (gfa)"/>
    <property type="match status" value="1"/>
</dbReference>
<dbReference type="PANTHER" id="PTHR33337:SF40">
    <property type="entry name" value="CENP-V_GFA DOMAIN-CONTAINING PROTEIN-RELATED"/>
    <property type="match status" value="1"/>
</dbReference>
<proteinExistence type="inferred from homology"/>
<dbReference type="PANTHER" id="PTHR33337">
    <property type="entry name" value="GFA DOMAIN-CONTAINING PROTEIN"/>
    <property type="match status" value="1"/>
</dbReference>
<gene>
    <name evidence="6" type="ORF">AIOL_003083</name>
</gene>
<evidence type="ECO:0000313" key="6">
    <source>
        <dbReference type="EMBL" id="KMW58112.1"/>
    </source>
</evidence>
<accession>A0A0J9E5X1</accession>
<dbReference type="Proteomes" id="UP000037178">
    <property type="component" value="Unassembled WGS sequence"/>
</dbReference>
<comment type="similarity">
    <text evidence="1">Belongs to the Gfa family.</text>
</comment>
<organism evidence="6 7">
    <name type="scientific">Candidatus Rhodobacter oscarellae</name>
    <dbReference type="NCBI Taxonomy" id="1675527"/>
    <lineage>
        <taxon>Bacteria</taxon>
        <taxon>Pseudomonadati</taxon>
        <taxon>Pseudomonadota</taxon>
        <taxon>Alphaproteobacteria</taxon>
        <taxon>Rhodobacterales</taxon>
        <taxon>Rhodobacter group</taxon>
        <taxon>Rhodobacter</taxon>
    </lineage>
</organism>